<keyword evidence="1" id="KW-0472">Membrane</keyword>
<name>A0ABD1ZQU0_9MARC</name>
<dbReference type="Proteomes" id="UP001605036">
    <property type="component" value="Unassembled WGS sequence"/>
</dbReference>
<organism evidence="2 3">
    <name type="scientific">Riccia fluitans</name>
    <dbReference type="NCBI Taxonomy" id="41844"/>
    <lineage>
        <taxon>Eukaryota</taxon>
        <taxon>Viridiplantae</taxon>
        <taxon>Streptophyta</taxon>
        <taxon>Embryophyta</taxon>
        <taxon>Marchantiophyta</taxon>
        <taxon>Marchantiopsida</taxon>
        <taxon>Marchantiidae</taxon>
        <taxon>Marchantiales</taxon>
        <taxon>Ricciaceae</taxon>
        <taxon>Riccia</taxon>
    </lineage>
</organism>
<sequence>MDQGLPLGSLSHFGYSCPNMFPLCVLLLLGAGQFRAGGIDSRPQVGRSVEEQSMGELYEADRRLGVHEFSFQHWCYWLLGRQVPLMLTQQTTASALLERIYEVTSG</sequence>
<keyword evidence="1" id="KW-0812">Transmembrane</keyword>
<evidence type="ECO:0000313" key="3">
    <source>
        <dbReference type="Proteomes" id="UP001605036"/>
    </source>
</evidence>
<keyword evidence="1" id="KW-1133">Transmembrane helix</keyword>
<reference evidence="2 3" key="1">
    <citation type="submission" date="2024-09" db="EMBL/GenBank/DDBJ databases">
        <title>Chromosome-scale assembly of Riccia fluitans.</title>
        <authorList>
            <person name="Paukszto L."/>
            <person name="Sawicki J."/>
            <person name="Karawczyk K."/>
            <person name="Piernik-Szablinska J."/>
            <person name="Szczecinska M."/>
            <person name="Mazdziarz M."/>
        </authorList>
    </citation>
    <scope>NUCLEOTIDE SEQUENCE [LARGE SCALE GENOMIC DNA]</scope>
    <source>
        <strain evidence="2">Rf_01</strain>
        <tissue evidence="2">Aerial parts of the thallus</tissue>
    </source>
</reference>
<feature type="transmembrane region" description="Helical" evidence="1">
    <location>
        <begin position="20"/>
        <end position="38"/>
    </location>
</feature>
<gene>
    <name evidence="2" type="ORF">R1flu_021535</name>
</gene>
<accession>A0ABD1ZQU0</accession>
<comment type="caution">
    <text evidence="2">The sequence shown here is derived from an EMBL/GenBank/DDBJ whole genome shotgun (WGS) entry which is preliminary data.</text>
</comment>
<evidence type="ECO:0000256" key="1">
    <source>
        <dbReference type="SAM" id="Phobius"/>
    </source>
</evidence>
<dbReference type="EMBL" id="JBHFFA010000001">
    <property type="protein sequence ID" value="KAL2653407.1"/>
    <property type="molecule type" value="Genomic_DNA"/>
</dbReference>
<proteinExistence type="predicted"/>
<dbReference type="AlphaFoldDB" id="A0ABD1ZQU0"/>
<evidence type="ECO:0000313" key="2">
    <source>
        <dbReference type="EMBL" id="KAL2653407.1"/>
    </source>
</evidence>
<keyword evidence="3" id="KW-1185">Reference proteome</keyword>
<protein>
    <submittedName>
        <fullName evidence="2">Uncharacterized protein</fullName>
    </submittedName>
</protein>